<evidence type="ECO:0000313" key="4">
    <source>
        <dbReference type="EMBL" id="ABJ09022.1"/>
    </source>
</evidence>
<dbReference type="GeneID" id="4363442"/>
<evidence type="ECO:0000256" key="3">
    <source>
        <dbReference type="ARBA" id="ARBA00025267"/>
    </source>
</evidence>
<dbReference type="GO" id="GO:0005198">
    <property type="term" value="F:structural molecule activity"/>
    <property type="evidence" value="ECO:0007669"/>
    <property type="project" value="InterPro"/>
</dbReference>
<dbReference type="KEGG" id="vg:4363442"/>
<dbReference type="GO" id="GO:0044423">
    <property type="term" value="C:virion component"/>
    <property type="evidence" value="ECO:0007669"/>
    <property type="project" value="UniProtKB-KW"/>
</dbReference>
<comment type="subcellular location">
    <subcellularLocation>
        <location evidence="1">Virion</location>
    </subcellularLocation>
</comment>
<organismHost>
    <name type="scientific">Crocodylus niloticus</name>
    <name type="common">Nile crocodile</name>
    <name type="synonym">African crocodile</name>
    <dbReference type="NCBI Taxonomy" id="8501"/>
</organismHost>
<name>Q070C0_CPRVZ</name>
<dbReference type="InterPro" id="IPR005058">
    <property type="entry name" value="Poxvirus_P4A"/>
</dbReference>
<evidence type="ECO:0000256" key="2">
    <source>
        <dbReference type="ARBA" id="ARBA00022844"/>
    </source>
</evidence>
<dbReference type="EMBL" id="DQ356948">
    <property type="protein sequence ID" value="ABJ09022.1"/>
    <property type="molecule type" value="Genomic_DNA"/>
</dbReference>
<evidence type="ECO:0000256" key="1">
    <source>
        <dbReference type="ARBA" id="ARBA00004328"/>
    </source>
</evidence>
<comment type="function">
    <text evidence="3">Core protein 4a is the most abundant virion protein. Major component of the virion core that undergoes proteolytic processing during the immature virion (IV) to mature virion (MV) transition.</text>
</comment>
<accession>Q070C0</accession>
<proteinExistence type="predicted"/>
<gene>
    <name evidence="4" type="ORF">CRV131</name>
</gene>
<organism evidence="4 5">
    <name type="scientific">Nile crocodilepox virus (isolate Crocodylus niloticus/Zimbabwe/Ume/2001)</name>
    <name type="common">CRV</name>
    <dbReference type="NCBI Taxonomy" id="1289473"/>
    <lineage>
        <taxon>Viruses</taxon>
        <taxon>Varidnaviria</taxon>
        <taxon>Bamfordvirae</taxon>
        <taxon>Nucleocytoviricota</taxon>
        <taxon>Pokkesviricetes</taxon>
        <taxon>Chitovirales</taxon>
        <taxon>Poxviridae</taxon>
        <taxon>Chordopoxvirinae</taxon>
        <taxon>Crocodylidpoxvirus</taxon>
        <taxon>Crocodylidpoxvirus nilecrocodilepox</taxon>
        <taxon>Nile crocodilepox virus</taxon>
    </lineage>
</organism>
<sequence length="908" mass="103080">MNPSKSLITLDQLENADYLFKLVTTVVPVICLDYEVPEALKHAYVHPLDAVFKHVPATVYKEEEFEAHYSQVGINYAISRFDGSLRRYFPLDMTPGAVIADGEEVLASRKSNPILCTQSFNDLPAFTRMLMKIRTSCTEQHARFFGGYVHRNEVFEVGAPFKYPHIEFQNQIVSSLLWDDVVVPSSAEVEWRIQRVDGKSVLDDVEALYGVHQLLMPASQDELDRMYGLGDLMAEHNLRLPARAAARPVHDLTTMDLEPLLLYFRYFVSYEEDGTYDPILELGTILYNGIPVAKRSEVYRYALSMFYQEDLPAYAVVRGLTLANAIALPGVAGQMVAVQGPAGTRYLPENVNVRDAAQILELIKDERLGFELPEFPSLFWDGIPFDDYKNLGFRDATFRNSTCYVLGLYQRDDVIYCSMLQDVLAAGELPFRVCFLPRLMGSRTLPQLTDEILRSLNSATAREFPYRQAQSQHLGLSSKSFFRFLGFLRMVSTQNPAEATKEVMITYAGMKTLEDKGVLPFQLNSEMYKQVLWMVLTAMGFRLTISERVRGSFAYTRYFVRPSLTKNEIRKRLSGFCKEIDVEKIMSACTDLLSFLLSATYTRYGRQGQGQGQDGALRDGMRGPFRYGPLGPFRCGDAAEFVDRLGVLERVNVSGIMSANAVNEYLDVDVFRPENAAFRANLRELLERESCVTGEDVVELMPLSALDKYTFRGGDNGVSVSALLDNINDPQTQGNITDDVIEIVNAALKETYLRDAYRNVAGIFNQTVAKAEGALNRVQGATCNMHLVFKEIAKSVYTLERLTSVRLDDDFKARLLEMYNEYYKMSVALYQDLISLDSLKNIVLFIRRNGQSISDYEITEDDLRKSFDVVKHKIGWLTSRYTELCRIYFDEMKKNLSAVDSDVFFEEE</sequence>
<keyword evidence="2" id="KW-0946">Virion</keyword>
<evidence type="ECO:0000313" key="5">
    <source>
        <dbReference type="Proteomes" id="UP000011300"/>
    </source>
</evidence>
<dbReference type="Proteomes" id="UP000011300">
    <property type="component" value="Segment"/>
</dbReference>
<dbReference type="Pfam" id="PF03395">
    <property type="entry name" value="Pox_P4A"/>
    <property type="match status" value="1"/>
</dbReference>
<reference evidence="4 5" key="1">
    <citation type="journal article" date="2006" name="J. Virol.">
        <title>Genome of crocodilepox virus.</title>
        <authorList>
            <person name="Afonso C.L."/>
            <person name="Tulman E.R."/>
            <person name="Delhon G."/>
            <person name="Lu Z."/>
            <person name="Viljoen G.J."/>
            <person name="Wallace D.B."/>
            <person name="Kutish G.F."/>
            <person name="Rock D.L."/>
        </authorList>
    </citation>
    <scope>NUCLEOTIDE SEQUENCE [LARGE SCALE GENOMIC DNA]</scope>
    <source>
        <strain evidence="5">Isolate Crocodylus niloticus/Zimbabwe/Ume/2001</strain>
    </source>
</reference>
<organismHost>
    <name type="scientific">Crocodylus johnstoni</name>
    <name type="common">Australian freshwater crocodile</name>
    <dbReference type="NCBI Taxonomy" id="184234"/>
</organismHost>
<dbReference type="RefSeq" id="YP_784321.1">
    <property type="nucleotide sequence ID" value="NC_008030.1"/>
</dbReference>
<protein>
    <submittedName>
        <fullName evidence="4">Virion core protein P4a</fullName>
    </submittedName>
</protein>
<organismHost>
    <name type="scientific">Crocodylus porosus</name>
    <name type="common">Saltwater crocodile</name>
    <name type="synonym">Estuarine crocodile</name>
    <dbReference type="NCBI Taxonomy" id="8502"/>
</organismHost>
<keyword evidence="5" id="KW-1185">Reference proteome</keyword>